<reference evidence="2" key="1">
    <citation type="submission" date="2021-01" db="EMBL/GenBank/DDBJ databases">
        <title>Modified the classification status of verrucomicrobia.</title>
        <authorList>
            <person name="Feng X."/>
        </authorList>
    </citation>
    <scope>NUCLEOTIDE SEQUENCE</scope>
    <source>
        <strain evidence="2">5K15</strain>
    </source>
</reference>
<evidence type="ECO:0000256" key="1">
    <source>
        <dbReference type="SAM" id="MobiDB-lite"/>
    </source>
</evidence>
<dbReference type="EMBL" id="JAENIG010000004">
    <property type="protein sequence ID" value="MBK1854742.1"/>
    <property type="molecule type" value="Genomic_DNA"/>
</dbReference>
<dbReference type="AlphaFoldDB" id="A0AAE2V819"/>
<gene>
    <name evidence="2" type="ORF">JIN83_07210</name>
</gene>
<keyword evidence="3" id="KW-1185">Reference proteome</keyword>
<feature type="region of interest" description="Disordered" evidence="1">
    <location>
        <begin position="1"/>
        <end position="48"/>
    </location>
</feature>
<protein>
    <submittedName>
        <fullName evidence="2">Uncharacterized protein</fullName>
    </submittedName>
</protein>
<sequence>MKRRFDLNSPIGDRSTPPERHRFTFSARRPTLSEQPTPKPTAPQAPQPTDAFFASGVALRLTDEIPQDELKNFAAHLLGGLCASAQPATLDDNGLTPIHLISHELPSFVRLKAEHQDAKQQKSEHTAFTKKLIKASEPLLNHQQIPESDKADLLEANSLTVEKMMQLKMREMNLAERVRFLEQALPEYMHAFGKEMGYSDDFCSQLSRLTTAVLAGC</sequence>
<feature type="compositionally biased region" description="Pro residues" evidence="1">
    <location>
        <begin position="37"/>
        <end position="46"/>
    </location>
</feature>
<accession>A0AAE2V819</accession>
<organism evidence="2 3">
    <name type="scientific">Oceaniferula flava</name>
    <dbReference type="NCBI Taxonomy" id="2800421"/>
    <lineage>
        <taxon>Bacteria</taxon>
        <taxon>Pseudomonadati</taxon>
        <taxon>Verrucomicrobiota</taxon>
        <taxon>Verrucomicrobiia</taxon>
        <taxon>Verrucomicrobiales</taxon>
        <taxon>Verrucomicrobiaceae</taxon>
        <taxon>Oceaniferula</taxon>
    </lineage>
</organism>
<evidence type="ECO:0000313" key="2">
    <source>
        <dbReference type="EMBL" id="MBK1854742.1"/>
    </source>
</evidence>
<evidence type="ECO:0000313" key="3">
    <source>
        <dbReference type="Proteomes" id="UP000634206"/>
    </source>
</evidence>
<dbReference type="RefSeq" id="WP_309489353.1">
    <property type="nucleotide sequence ID" value="NZ_JAENIG010000004.1"/>
</dbReference>
<comment type="caution">
    <text evidence="2">The sequence shown here is derived from an EMBL/GenBank/DDBJ whole genome shotgun (WGS) entry which is preliminary data.</text>
</comment>
<dbReference type="Proteomes" id="UP000634206">
    <property type="component" value="Unassembled WGS sequence"/>
</dbReference>
<name>A0AAE2V819_9BACT</name>
<proteinExistence type="predicted"/>